<accession>A0A177NK63</accession>
<organism evidence="2 3">
    <name type="scientific">Methylomonas koyamae</name>
    <dbReference type="NCBI Taxonomy" id="702114"/>
    <lineage>
        <taxon>Bacteria</taxon>
        <taxon>Pseudomonadati</taxon>
        <taxon>Pseudomonadota</taxon>
        <taxon>Gammaproteobacteria</taxon>
        <taxon>Methylococcales</taxon>
        <taxon>Methylococcaceae</taxon>
        <taxon>Methylomonas</taxon>
    </lineage>
</organism>
<name>A0A177NK63_9GAMM</name>
<sequence>MFYRKNLMCLIIHKPKDAKIDLDLLHSACLYNPHGYGLMAFTGHQKISVVRDQHTDFDALRRAYRHFARHECVIHLRLRTRGHVNTINTHPFRVTDSIYMAHNGTLDINCRIPGRSDSWHMAHDILSPLLQRNPKLIHNRDFQNYVAGKIGTHNRLVFMDADQQKAIIINKSLGVDYQDVWLSNTRWFDAARFGLPAPVACCHPNHSAACAKLNLLGERFARKLGCGVAH</sequence>
<evidence type="ECO:0000313" key="2">
    <source>
        <dbReference type="EMBL" id="OAI17803.1"/>
    </source>
</evidence>
<keyword evidence="3" id="KW-1185">Reference proteome</keyword>
<keyword evidence="1" id="KW-0315">Glutamine amidotransferase</keyword>
<protein>
    <recommendedName>
        <fullName evidence="4">Glutamine amidotransferase type-2 domain-containing protein</fullName>
    </recommendedName>
</protein>
<gene>
    <name evidence="2" type="ORF">A1355_06905</name>
</gene>
<proteinExistence type="predicted"/>
<dbReference type="Gene3D" id="3.60.20.10">
    <property type="entry name" value="Glutamine Phosphoribosylpyrophosphate, subunit 1, domain 1"/>
    <property type="match status" value="1"/>
</dbReference>
<evidence type="ECO:0000256" key="1">
    <source>
        <dbReference type="ARBA" id="ARBA00022962"/>
    </source>
</evidence>
<dbReference type="EMBL" id="LUUK01000175">
    <property type="protein sequence ID" value="OAI17803.1"/>
    <property type="molecule type" value="Genomic_DNA"/>
</dbReference>
<dbReference type="AlphaFoldDB" id="A0A177NK63"/>
<comment type="caution">
    <text evidence="2">The sequence shown here is derived from an EMBL/GenBank/DDBJ whole genome shotgun (WGS) entry which is preliminary data.</text>
</comment>
<dbReference type="SUPFAM" id="SSF56235">
    <property type="entry name" value="N-terminal nucleophile aminohydrolases (Ntn hydrolases)"/>
    <property type="match status" value="1"/>
</dbReference>
<dbReference type="Proteomes" id="UP000077628">
    <property type="component" value="Unassembled WGS sequence"/>
</dbReference>
<dbReference type="InterPro" id="IPR026869">
    <property type="entry name" value="EgtC-like"/>
</dbReference>
<reference evidence="3" key="1">
    <citation type="submission" date="2016-03" db="EMBL/GenBank/DDBJ databases">
        <authorList>
            <person name="Heylen K."/>
            <person name="De Vos P."/>
            <person name="Vekeman B."/>
        </authorList>
    </citation>
    <scope>NUCLEOTIDE SEQUENCE [LARGE SCALE GENOMIC DNA]</scope>
    <source>
        <strain evidence="3">R-45383</strain>
    </source>
</reference>
<dbReference type="InterPro" id="IPR029055">
    <property type="entry name" value="Ntn_hydrolases_N"/>
</dbReference>
<dbReference type="Pfam" id="PF13230">
    <property type="entry name" value="GATase_4"/>
    <property type="match status" value="1"/>
</dbReference>
<evidence type="ECO:0000313" key="3">
    <source>
        <dbReference type="Proteomes" id="UP000077628"/>
    </source>
</evidence>
<evidence type="ECO:0008006" key="4">
    <source>
        <dbReference type="Google" id="ProtNLM"/>
    </source>
</evidence>